<dbReference type="CDD" id="cd02440">
    <property type="entry name" value="AdoMet_MTases"/>
    <property type="match status" value="1"/>
</dbReference>
<dbReference type="Gene3D" id="2.20.25.110">
    <property type="entry name" value="S-adenosyl-L-methionine-dependent methyltransferases"/>
    <property type="match status" value="1"/>
</dbReference>
<evidence type="ECO:0000313" key="2">
    <source>
        <dbReference type="EMBL" id="TDS64364.1"/>
    </source>
</evidence>
<dbReference type="GO" id="GO:0032259">
    <property type="term" value="P:methylation"/>
    <property type="evidence" value="ECO:0007669"/>
    <property type="project" value="UniProtKB-KW"/>
</dbReference>
<comment type="caution">
    <text evidence="2">The sequence shown here is derived from an EMBL/GenBank/DDBJ whole genome shotgun (WGS) entry which is preliminary data.</text>
</comment>
<proteinExistence type="predicted"/>
<dbReference type="AlphaFoldDB" id="A0A4V3E936"/>
<evidence type="ECO:0000259" key="1">
    <source>
        <dbReference type="Pfam" id="PF13649"/>
    </source>
</evidence>
<protein>
    <submittedName>
        <fullName evidence="2">Methyltransferase family protein</fullName>
    </submittedName>
</protein>
<keyword evidence="3" id="KW-1185">Reference proteome</keyword>
<dbReference type="InterPro" id="IPR041698">
    <property type="entry name" value="Methyltransf_25"/>
</dbReference>
<evidence type="ECO:0000313" key="3">
    <source>
        <dbReference type="Proteomes" id="UP000295215"/>
    </source>
</evidence>
<keyword evidence="2" id="KW-0489">Methyltransferase</keyword>
<dbReference type="GO" id="GO:0008168">
    <property type="term" value="F:methyltransferase activity"/>
    <property type="evidence" value="ECO:0007669"/>
    <property type="project" value="UniProtKB-KW"/>
</dbReference>
<keyword evidence="2" id="KW-0808">Transferase</keyword>
<dbReference type="Pfam" id="PF13649">
    <property type="entry name" value="Methyltransf_25"/>
    <property type="match status" value="1"/>
</dbReference>
<organism evidence="2 3">
    <name type="scientific">Myroides indicus</name>
    <dbReference type="NCBI Taxonomy" id="1323422"/>
    <lineage>
        <taxon>Bacteria</taxon>
        <taxon>Pseudomonadati</taxon>
        <taxon>Bacteroidota</taxon>
        <taxon>Flavobacteriia</taxon>
        <taxon>Flavobacteriales</taxon>
        <taxon>Flavobacteriaceae</taxon>
        <taxon>Myroides</taxon>
    </lineage>
</organism>
<reference evidence="2 3" key="1">
    <citation type="submission" date="2019-03" db="EMBL/GenBank/DDBJ databases">
        <title>Genomic Encyclopedia of Archaeal and Bacterial Type Strains, Phase II (KMG-II): from individual species to whole genera.</title>
        <authorList>
            <person name="Goeker M."/>
        </authorList>
    </citation>
    <scope>NUCLEOTIDE SEQUENCE [LARGE SCALE GENOMIC DNA]</scope>
    <source>
        <strain evidence="2 3">DSM 28213</strain>
    </source>
</reference>
<dbReference type="RefSeq" id="WP_133711813.1">
    <property type="nucleotide sequence ID" value="NZ_SOAG01000004.1"/>
</dbReference>
<dbReference type="Proteomes" id="UP000295215">
    <property type="component" value="Unassembled WGS sequence"/>
</dbReference>
<dbReference type="InterPro" id="IPR029063">
    <property type="entry name" value="SAM-dependent_MTases_sf"/>
</dbReference>
<dbReference type="OrthoDB" id="9789123at2"/>
<dbReference type="EMBL" id="SOAG01000004">
    <property type="protein sequence ID" value="TDS64364.1"/>
    <property type="molecule type" value="Genomic_DNA"/>
</dbReference>
<sequence length="254" mass="29192">MKKKYLINRYGSLASWVYHIDKPIGKSFGDVEYYLERLKGCKGTILEPACGNGRILIPLLERGLDVEGFDASIEMLRYCDIECEKRGLKGKFRKEMFNTFTYSKSFGAIIIPAGSFQLITDVNEAIDVLKRFKLALKEKGRLILDLSTIASLSEPPMQARQWRIPDGILTLTEDREEINYIEQTVLSQLRYEHWDANKGLVKNEIDLFYLRYWGVKEFELALKSAGFVNISISSNYEYLKAPTNETHTLTFEAS</sequence>
<feature type="domain" description="Methyltransferase" evidence="1">
    <location>
        <begin position="45"/>
        <end position="140"/>
    </location>
</feature>
<accession>A0A4V3E936</accession>
<name>A0A4V3E936_9FLAO</name>
<gene>
    <name evidence="2" type="ORF">C8P70_10481</name>
</gene>
<dbReference type="Gene3D" id="3.40.50.150">
    <property type="entry name" value="Vaccinia Virus protein VP39"/>
    <property type="match status" value="1"/>
</dbReference>
<dbReference type="SUPFAM" id="SSF53335">
    <property type="entry name" value="S-adenosyl-L-methionine-dependent methyltransferases"/>
    <property type="match status" value="1"/>
</dbReference>